<protein>
    <submittedName>
        <fullName evidence="1">Uncharacterized protein</fullName>
    </submittedName>
</protein>
<evidence type="ECO:0000313" key="1">
    <source>
        <dbReference type="EnsemblMetazoa" id="tetur06g05230.1"/>
    </source>
</evidence>
<sequence>MMAPKMVKHHIIIFEYLADGYSDVDLSVGRQEKMKLISFGLKQRLTFAYIA</sequence>
<dbReference type="AlphaFoldDB" id="T1K7R2"/>
<name>T1K7R2_TETUR</name>
<proteinExistence type="predicted"/>
<reference evidence="1" key="2">
    <citation type="submission" date="2015-06" db="UniProtKB">
        <authorList>
            <consortium name="EnsemblMetazoa"/>
        </authorList>
    </citation>
    <scope>IDENTIFICATION</scope>
</reference>
<dbReference type="EnsemblMetazoa" id="tetur06g05230.1">
    <property type="protein sequence ID" value="tetur06g05230.1"/>
    <property type="gene ID" value="tetur06g05230"/>
</dbReference>
<keyword evidence="2" id="KW-1185">Reference proteome</keyword>
<organism evidence="1 2">
    <name type="scientific">Tetranychus urticae</name>
    <name type="common">Two-spotted spider mite</name>
    <dbReference type="NCBI Taxonomy" id="32264"/>
    <lineage>
        <taxon>Eukaryota</taxon>
        <taxon>Metazoa</taxon>
        <taxon>Ecdysozoa</taxon>
        <taxon>Arthropoda</taxon>
        <taxon>Chelicerata</taxon>
        <taxon>Arachnida</taxon>
        <taxon>Acari</taxon>
        <taxon>Acariformes</taxon>
        <taxon>Trombidiformes</taxon>
        <taxon>Prostigmata</taxon>
        <taxon>Eleutherengona</taxon>
        <taxon>Raphignathae</taxon>
        <taxon>Tetranychoidea</taxon>
        <taxon>Tetranychidae</taxon>
        <taxon>Tetranychus</taxon>
    </lineage>
</organism>
<dbReference type="EMBL" id="CAEY01001812">
    <property type="status" value="NOT_ANNOTATED_CDS"/>
    <property type="molecule type" value="Genomic_DNA"/>
</dbReference>
<dbReference type="HOGENOM" id="CLU_3109008_0_0_1"/>
<dbReference type="Proteomes" id="UP000015104">
    <property type="component" value="Unassembled WGS sequence"/>
</dbReference>
<reference evidence="2" key="1">
    <citation type="submission" date="2011-08" db="EMBL/GenBank/DDBJ databases">
        <authorList>
            <person name="Rombauts S."/>
        </authorList>
    </citation>
    <scope>NUCLEOTIDE SEQUENCE</scope>
    <source>
        <strain evidence="2">London</strain>
    </source>
</reference>
<evidence type="ECO:0000313" key="2">
    <source>
        <dbReference type="Proteomes" id="UP000015104"/>
    </source>
</evidence>
<accession>T1K7R2</accession>